<evidence type="ECO:0000259" key="6">
    <source>
        <dbReference type="PROSITE" id="PS50110"/>
    </source>
</evidence>
<reference evidence="7" key="1">
    <citation type="submission" date="2019-09" db="EMBL/GenBank/DDBJ databases">
        <title>Draft genome information of white flower Hibiscus syriacus.</title>
        <authorList>
            <person name="Kim Y.-M."/>
        </authorList>
    </citation>
    <scope>NUCLEOTIDE SEQUENCE [LARGE SCALE GENOMIC DNA]</scope>
    <source>
        <strain evidence="7">YM2019G1</strain>
    </source>
</reference>
<dbReference type="PANTHER" id="PTHR43874:SF96">
    <property type="entry name" value="TWO-COMPONENT RESPONSE REGULATOR ORR10-LIKE"/>
    <property type="match status" value="1"/>
</dbReference>
<evidence type="ECO:0000256" key="3">
    <source>
        <dbReference type="ARBA" id="ARBA00023163"/>
    </source>
</evidence>
<evidence type="ECO:0000256" key="5">
    <source>
        <dbReference type="PROSITE-ProRule" id="PRU00169"/>
    </source>
</evidence>
<evidence type="ECO:0000256" key="2">
    <source>
        <dbReference type="ARBA" id="ARBA00023015"/>
    </source>
</evidence>
<name>A0A6A3CF53_HIBSY</name>
<feature type="domain" description="Response regulatory" evidence="6">
    <location>
        <begin position="33"/>
        <end position="116"/>
    </location>
</feature>
<dbReference type="Proteomes" id="UP000436088">
    <property type="component" value="Unassembled WGS sequence"/>
</dbReference>
<keyword evidence="8" id="KW-1185">Reference proteome</keyword>
<comment type="caution">
    <text evidence="7">The sequence shown here is derived from an EMBL/GenBank/DDBJ whole genome shotgun (WGS) entry which is preliminary data.</text>
</comment>
<dbReference type="EMBL" id="VEPZ02000301">
    <property type="protein sequence ID" value="KAE8727860.1"/>
    <property type="molecule type" value="Genomic_DNA"/>
</dbReference>
<dbReference type="InterPro" id="IPR011006">
    <property type="entry name" value="CheY-like_superfamily"/>
</dbReference>
<keyword evidence="5" id="KW-0597">Phosphoprotein</keyword>
<dbReference type="PROSITE" id="PS50110">
    <property type="entry name" value="RESPONSE_REGULATORY"/>
    <property type="match status" value="1"/>
</dbReference>
<dbReference type="PANTHER" id="PTHR43874">
    <property type="entry name" value="TWO-COMPONENT RESPONSE REGULATOR"/>
    <property type="match status" value="1"/>
</dbReference>
<keyword evidence="1" id="KW-0902">Two-component regulatory system</keyword>
<gene>
    <name evidence="7" type="ORF">F3Y22_tig00005294pilonHSYRG00174</name>
</gene>
<organism evidence="7 8">
    <name type="scientific">Hibiscus syriacus</name>
    <name type="common">Rose of Sharon</name>
    <dbReference type="NCBI Taxonomy" id="106335"/>
    <lineage>
        <taxon>Eukaryota</taxon>
        <taxon>Viridiplantae</taxon>
        <taxon>Streptophyta</taxon>
        <taxon>Embryophyta</taxon>
        <taxon>Tracheophyta</taxon>
        <taxon>Spermatophyta</taxon>
        <taxon>Magnoliopsida</taxon>
        <taxon>eudicotyledons</taxon>
        <taxon>Gunneridae</taxon>
        <taxon>Pentapetalae</taxon>
        <taxon>rosids</taxon>
        <taxon>malvids</taxon>
        <taxon>Malvales</taxon>
        <taxon>Malvaceae</taxon>
        <taxon>Malvoideae</taxon>
        <taxon>Hibiscus</taxon>
    </lineage>
</organism>
<dbReference type="Gene3D" id="3.40.50.2300">
    <property type="match status" value="1"/>
</dbReference>
<keyword evidence="4" id="KW-0539">Nucleus</keyword>
<protein>
    <submittedName>
        <fullName evidence="7">Two-component response regulator ARR9</fullName>
    </submittedName>
</protein>
<evidence type="ECO:0000256" key="1">
    <source>
        <dbReference type="ARBA" id="ARBA00023012"/>
    </source>
</evidence>
<keyword evidence="3" id="KW-0804">Transcription</keyword>
<dbReference type="GO" id="GO:0009736">
    <property type="term" value="P:cytokinin-activated signaling pathway"/>
    <property type="evidence" value="ECO:0007669"/>
    <property type="project" value="InterPro"/>
</dbReference>
<feature type="modified residue" description="4-aspartylphosphate" evidence="5">
    <location>
        <position position="98"/>
    </location>
</feature>
<proteinExistence type="predicted"/>
<keyword evidence="2" id="KW-0805">Transcription regulation</keyword>
<dbReference type="InterPro" id="IPR001789">
    <property type="entry name" value="Sig_transdc_resp-reg_receiver"/>
</dbReference>
<evidence type="ECO:0000256" key="4">
    <source>
        <dbReference type="ARBA" id="ARBA00023242"/>
    </source>
</evidence>
<evidence type="ECO:0000313" key="7">
    <source>
        <dbReference type="EMBL" id="KAE8727860.1"/>
    </source>
</evidence>
<evidence type="ECO:0000313" key="8">
    <source>
        <dbReference type="Proteomes" id="UP000436088"/>
    </source>
</evidence>
<dbReference type="AlphaFoldDB" id="A0A6A3CF53"/>
<accession>A0A6A3CF53</accession>
<dbReference type="SUPFAM" id="SSF52172">
    <property type="entry name" value="CheY-like"/>
    <property type="match status" value="1"/>
</dbReference>
<sequence>MGLMKSGNIVQFRQPQQQQIVQEDEEKEEGRFHILAVDDSVIDRKLLEKLLKAFSCQVTCLESGEKALEYLGLLHNSTAAASSPQQHQGLKVNLIMTDFSCQERAGMIYPNASRST</sequence>
<dbReference type="GO" id="GO:0000160">
    <property type="term" value="P:phosphorelay signal transduction system"/>
    <property type="evidence" value="ECO:0007669"/>
    <property type="project" value="UniProtKB-KW"/>
</dbReference>
<dbReference type="InterPro" id="IPR045279">
    <property type="entry name" value="ARR-like"/>
</dbReference>